<evidence type="ECO:0000313" key="2">
    <source>
        <dbReference type="EMBL" id="KGG22449.1"/>
    </source>
</evidence>
<sequence>MHSNSCEADQDIAPSETNSPISSSLGIVLMGRGIPVLGQLQKARDSSNRIELIFH</sequence>
<evidence type="ECO:0000256" key="1">
    <source>
        <dbReference type="SAM" id="MobiDB-lite"/>
    </source>
</evidence>
<feature type="region of interest" description="Disordered" evidence="1">
    <location>
        <begin position="1"/>
        <end position="20"/>
    </location>
</feature>
<gene>
    <name evidence="2" type="ORF">EV03_0119</name>
</gene>
<evidence type="ECO:0000313" key="3">
    <source>
        <dbReference type="Proteomes" id="UP000030392"/>
    </source>
</evidence>
<name>A0A0A2CD10_PROMR</name>
<dbReference type="AlphaFoldDB" id="A0A0A2CD10"/>
<proteinExistence type="predicted"/>
<accession>A0A0A2CD10</accession>
<reference evidence="3" key="1">
    <citation type="journal article" date="2014" name="Sci. Data">
        <title>Genomes of diverse isolates of the marine cyanobacterium Prochlorococcus.</title>
        <authorList>
            <person name="Biller S."/>
            <person name="Berube P."/>
            <person name="Thompson J."/>
            <person name="Kelly L."/>
            <person name="Roggensack S."/>
            <person name="Awad L."/>
            <person name="Roache-Johnson K."/>
            <person name="Ding H."/>
            <person name="Giovannoni S.J."/>
            <person name="Moore L.R."/>
            <person name="Chisholm S.W."/>
        </authorList>
    </citation>
    <scope>NUCLEOTIDE SEQUENCE [LARGE SCALE GENOMIC DNA]</scope>
    <source>
        <strain evidence="3">PAC1</strain>
    </source>
</reference>
<dbReference type="RefSeq" id="WP_193743078.1">
    <property type="nucleotide sequence ID" value="NZ_CP138967.1"/>
</dbReference>
<dbReference type="EMBL" id="JNAX01000002">
    <property type="protein sequence ID" value="KGG22449.1"/>
    <property type="molecule type" value="Genomic_DNA"/>
</dbReference>
<comment type="caution">
    <text evidence="2">The sequence shown here is derived from an EMBL/GenBank/DDBJ whole genome shotgun (WGS) entry which is preliminary data.</text>
</comment>
<organism evidence="2 3">
    <name type="scientific">Prochlorococcus marinus str. PAC1</name>
    <dbReference type="NCBI Taxonomy" id="59924"/>
    <lineage>
        <taxon>Bacteria</taxon>
        <taxon>Bacillati</taxon>
        <taxon>Cyanobacteriota</taxon>
        <taxon>Cyanophyceae</taxon>
        <taxon>Synechococcales</taxon>
        <taxon>Prochlorococcaceae</taxon>
        <taxon>Prochlorococcus</taxon>
    </lineage>
</organism>
<protein>
    <submittedName>
        <fullName evidence="2">Uncharacterized protein</fullName>
    </submittedName>
</protein>
<dbReference type="Proteomes" id="UP000030392">
    <property type="component" value="Unassembled WGS sequence"/>
</dbReference>